<evidence type="ECO:0000313" key="9">
    <source>
        <dbReference type="EMBL" id="MEU2269401.1"/>
    </source>
</evidence>
<dbReference type="PRINTS" id="PR00727">
    <property type="entry name" value="LEADERPTASE"/>
</dbReference>
<keyword evidence="6" id="KW-0472">Membrane</keyword>
<keyword evidence="5 6" id="KW-0378">Hydrolase</keyword>
<dbReference type="InterPro" id="IPR036286">
    <property type="entry name" value="LexA/Signal_pep-like_sf"/>
</dbReference>
<comment type="caution">
    <text evidence="9">The sequence shown here is derived from an EMBL/GenBank/DDBJ whole genome shotgun (WGS) entry which is preliminary data.</text>
</comment>
<organism evidence="9 10">
    <name type="scientific">Streptomyces olindensis</name>
    <dbReference type="NCBI Taxonomy" id="358823"/>
    <lineage>
        <taxon>Bacteria</taxon>
        <taxon>Bacillati</taxon>
        <taxon>Actinomycetota</taxon>
        <taxon>Actinomycetes</taxon>
        <taxon>Kitasatosporales</taxon>
        <taxon>Streptomycetaceae</taxon>
        <taxon>Streptomyces</taxon>
    </lineage>
</organism>
<accession>A0ABV2XZF9</accession>
<evidence type="ECO:0000259" key="8">
    <source>
        <dbReference type="Pfam" id="PF10502"/>
    </source>
</evidence>
<dbReference type="Proteomes" id="UP001550603">
    <property type="component" value="Unassembled WGS sequence"/>
</dbReference>
<dbReference type="RefSeq" id="WP_037763878.1">
    <property type="nucleotide sequence ID" value="NZ_JBEYBN010000036.1"/>
</dbReference>
<feature type="compositionally biased region" description="Basic and acidic residues" evidence="7">
    <location>
        <begin position="10"/>
        <end position="21"/>
    </location>
</feature>
<dbReference type="NCBIfam" id="TIGR02227">
    <property type="entry name" value="sigpep_I_bact"/>
    <property type="match status" value="1"/>
</dbReference>
<evidence type="ECO:0000256" key="2">
    <source>
        <dbReference type="ARBA" id="ARBA00004401"/>
    </source>
</evidence>
<dbReference type="Gene3D" id="2.10.109.10">
    <property type="entry name" value="Umud Fragment, subunit A"/>
    <property type="match status" value="1"/>
</dbReference>
<feature type="transmembrane region" description="Helical" evidence="6">
    <location>
        <begin position="76"/>
        <end position="98"/>
    </location>
</feature>
<evidence type="ECO:0000256" key="6">
    <source>
        <dbReference type="RuleBase" id="RU362042"/>
    </source>
</evidence>
<evidence type="ECO:0000256" key="4">
    <source>
        <dbReference type="ARBA" id="ARBA00013208"/>
    </source>
</evidence>
<sequence length="320" mass="34457">MGDVAVGARSGHDGEEHRGRPAESAVPAADSAVTSGSDSGAAEDDRVTGEHTTAEGQGPGGTARTPKKPRSFWKELPILIGIALVLALLIKTFLVQAFSIPSDSMQNTLQQGDRVLVDKLTPWFGSEPERGEVVVFHDPDNWLAGEPTTDPNALQTFLSWIGLMPSAEEKDLIKRVIGVGGDTIECKGTGPLTVNGKALDERSYVYAGNTPCSVDDQGGQFKVKVPKGYIWVMGDHRQNSRDSRYNQSDKHHGMVPVKDVVGRAIVIAWPINRWDTLPVPDTFDQAGLNAQPAAAGWAVAPQGLALAGVVPVVWWRRRKQ</sequence>
<gene>
    <name evidence="9" type="primary">lepB</name>
    <name evidence="9" type="ORF">ABZ568_23955</name>
</gene>
<evidence type="ECO:0000256" key="3">
    <source>
        <dbReference type="ARBA" id="ARBA00009370"/>
    </source>
</evidence>
<comment type="similarity">
    <text evidence="3 6">Belongs to the peptidase S26 family.</text>
</comment>
<dbReference type="PANTHER" id="PTHR43390:SF1">
    <property type="entry name" value="CHLOROPLAST PROCESSING PEPTIDASE"/>
    <property type="match status" value="1"/>
</dbReference>
<keyword evidence="10" id="KW-1185">Reference proteome</keyword>
<dbReference type="SUPFAM" id="SSF51306">
    <property type="entry name" value="LexA/Signal peptidase"/>
    <property type="match status" value="1"/>
</dbReference>
<feature type="region of interest" description="Disordered" evidence="7">
    <location>
        <begin position="1"/>
        <end position="68"/>
    </location>
</feature>
<keyword evidence="6" id="KW-0645">Protease</keyword>
<proteinExistence type="inferred from homology"/>
<comment type="subcellular location">
    <subcellularLocation>
        <location evidence="2">Cell membrane</location>
        <topology evidence="2">Single-pass type II membrane protein</topology>
    </subcellularLocation>
    <subcellularLocation>
        <location evidence="6">Membrane</location>
        <topology evidence="6">Single-pass type II membrane protein</topology>
    </subcellularLocation>
</comment>
<keyword evidence="6" id="KW-1133">Transmembrane helix</keyword>
<keyword evidence="6" id="KW-0812">Transmembrane</keyword>
<dbReference type="EC" id="3.4.21.89" evidence="4 6"/>
<protein>
    <recommendedName>
        <fullName evidence="4 6">Signal peptidase I</fullName>
        <ecNumber evidence="4 6">3.4.21.89</ecNumber>
    </recommendedName>
</protein>
<dbReference type="EMBL" id="JBEYBN010000036">
    <property type="protein sequence ID" value="MEU2269401.1"/>
    <property type="molecule type" value="Genomic_DNA"/>
</dbReference>
<evidence type="ECO:0000256" key="5">
    <source>
        <dbReference type="ARBA" id="ARBA00022801"/>
    </source>
</evidence>
<evidence type="ECO:0000256" key="1">
    <source>
        <dbReference type="ARBA" id="ARBA00000677"/>
    </source>
</evidence>
<comment type="caution">
    <text evidence="6">Lacks conserved residue(s) required for the propagation of feature annotation.</text>
</comment>
<dbReference type="InterPro" id="IPR000223">
    <property type="entry name" value="Pept_S26A_signal_pept_1"/>
</dbReference>
<feature type="transmembrane region" description="Helical" evidence="6">
    <location>
        <begin position="294"/>
        <end position="315"/>
    </location>
</feature>
<feature type="compositionally biased region" description="Basic and acidic residues" evidence="7">
    <location>
        <begin position="43"/>
        <end position="53"/>
    </location>
</feature>
<dbReference type="Pfam" id="PF10502">
    <property type="entry name" value="Peptidase_S26"/>
    <property type="match status" value="1"/>
</dbReference>
<evidence type="ECO:0000256" key="7">
    <source>
        <dbReference type="SAM" id="MobiDB-lite"/>
    </source>
</evidence>
<evidence type="ECO:0000313" key="10">
    <source>
        <dbReference type="Proteomes" id="UP001550603"/>
    </source>
</evidence>
<feature type="domain" description="Peptidase S26" evidence="8">
    <location>
        <begin position="75"/>
        <end position="269"/>
    </location>
</feature>
<dbReference type="InterPro" id="IPR019533">
    <property type="entry name" value="Peptidase_S26"/>
</dbReference>
<comment type="catalytic activity">
    <reaction evidence="1 6">
        <text>Cleavage of hydrophobic, N-terminal signal or leader sequences from secreted and periplasmic proteins.</text>
        <dbReference type="EC" id="3.4.21.89"/>
    </reaction>
</comment>
<dbReference type="PANTHER" id="PTHR43390">
    <property type="entry name" value="SIGNAL PEPTIDASE I"/>
    <property type="match status" value="1"/>
</dbReference>
<reference evidence="9 10" key="1">
    <citation type="submission" date="2024-06" db="EMBL/GenBank/DDBJ databases">
        <title>The Natural Products Discovery Center: Release of the First 8490 Sequenced Strains for Exploring Actinobacteria Biosynthetic Diversity.</title>
        <authorList>
            <person name="Kalkreuter E."/>
            <person name="Kautsar S.A."/>
            <person name="Yang D."/>
            <person name="Bader C.D."/>
            <person name="Teijaro C.N."/>
            <person name="Fluegel L."/>
            <person name="Davis C.M."/>
            <person name="Simpson J.R."/>
            <person name="Lauterbach L."/>
            <person name="Steele A.D."/>
            <person name="Gui C."/>
            <person name="Meng S."/>
            <person name="Li G."/>
            <person name="Viehrig K."/>
            <person name="Ye F."/>
            <person name="Su P."/>
            <person name="Kiefer A.F."/>
            <person name="Nichols A."/>
            <person name="Cepeda A.J."/>
            <person name="Yan W."/>
            <person name="Fan B."/>
            <person name="Jiang Y."/>
            <person name="Adhikari A."/>
            <person name="Zheng C.-J."/>
            <person name="Schuster L."/>
            <person name="Cowan T.M."/>
            <person name="Smanski M.J."/>
            <person name="Chevrette M.G."/>
            <person name="De Carvalho L.P.S."/>
            <person name="Shen B."/>
        </authorList>
    </citation>
    <scope>NUCLEOTIDE SEQUENCE [LARGE SCALE GENOMIC DNA]</scope>
    <source>
        <strain evidence="9 10">NPDC019583</strain>
    </source>
</reference>
<dbReference type="GO" id="GO:0009003">
    <property type="term" value="F:signal peptidase activity"/>
    <property type="evidence" value="ECO:0007669"/>
    <property type="project" value="UniProtKB-EC"/>
</dbReference>
<dbReference type="InterPro" id="IPR019758">
    <property type="entry name" value="Pept_S26A_signal_pept_1_CS"/>
</dbReference>
<dbReference type="CDD" id="cd06530">
    <property type="entry name" value="S26_SPase_I"/>
    <property type="match status" value="1"/>
</dbReference>
<dbReference type="PROSITE" id="PS00761">
    <property type="entry name" value="SPASE_I_3"/>
    <property type="match status" value="1"/>
</dbReference>
<name>A0ABV2XZF9_9ACTN</name>